<protein>
    <submittedName>
        <fullName evidence="2">DUF89 family protein</fullName>
    </submittedName>
</protein>
<dbReference type="PIRSF" id="PIRSF006593">
    <property type="entry name" value="UCP006593"/>
    <property type="match status" value="1"/>
</dbReference>
<dbReference type="EMBL" id="WUQX01000001">
    <property type="protein sequence ID" value="MXP76148.1"/>
    <property type="molecule type" value="Genomic_DNA"/>
</dbReference>
<sequence length="296" mass="33497">MRIKEKCIPCIVNQTIKVADMVGLKDKDDLLRKVFAYLSTVDFKGASTPELIGRIFGLLKRETGCDDPYKETREHYNELFLEQLPSLEQEIHESKNPFLESIKYAIIGNIIDFNPIHALLPSDIEACFKRLKEEALEVDDSLLLSQEIRTAQTLFYLGDNCGEICLDKLLIKKIHELNPCCQVFFATRGEAVVNDSVEEDAYRVGIDAYAAVLSNGDSSLGTVLHRTSKEFQEIYHKADIVIAKGQANYECLSDERKNIYFLLMTKCRVIADDIGVPEMKMLCMKNVKGGIRNADD</sequence>
<dbReference type="AlphaFoldDB" id="A0A7X3MGS9"/>
<dbReference type="Proteomes" id="UP000460412">
    <property type="component" value="Unassembled WGS sequence"/>
</dbReference>
<dbReference type="Gene3D" id="3.40.50.10880">
    <property type="entry name" value="Uncharacterised protein PF01937, DUF89, domain 3"/>
    <property type="match status" value="1"/>
</dbReference>
<dbReference type="RefSeq" id="WP_159751316.1">
    <property type="nucleotide sequence ID" value="NZ_CASSPE010000285.1"/>
</dbReference>
<comment type="caution">
    <text evidence="2">The sequence shown here is derived from an EMBL/GenBank/DDBJ whole genome shotgun (WGS) entry which is preliminary data.</text>
</comment>
<reference evidence="2 3" key="1">
    <citation type="submission" date="2019-12" db="EMBL/GenBank/DDBJ databases">
        <title>Sporaefaciens musculi gen. nov., sp. nov., a novel bacterium isolated from the caecum of an obese mouse.</title>
        <authorList>
            <person name="Rasmussen T.S."/>
            <person name="Streidl T."/>
            <person name="Hitch T.C.A."/>
            <person name="Wortmann E."/>
            <person name="Deptula P."/>
            <person name="Hansen M."/>
            <person name="Nielsen D.S."/>
            <person name="Clavel T."/>
            <person name="Vogensen F.K."/>
        </authorList>
    </citation>
    <scope>NUCLEOTIDE SEQUENCE [LARGE SCALE GENOMIC DNA]</scope>
    <source>
        <strain evidence="2 3">WCA-9-b2</strain>
    </source>
</reference>
<evidence type="ECO:0000259" key="1">
    <source>
        <dbReference type="Pfam" id="PF01937"/>
    </source>
</evidence>
<dbReference type="Pfam" id="PF01937">
    <property type="entry name" value="ARMT1-like_dom"/>
    <property type="match status" value="1"/>
</dbReference>
<accession>A0A7X3MGS9</accession>
<keyword evidence="3" id="KW-1185">Reference proteome</keyword>
<dbReference type="Gene3D" id="1.10.285.20">
    <property type="entry name" value="Uncharacterised protein PF01937, DUF89, domain 2"/>
    <property type="match status" value="1"/>
</dbReference>
<dbReference type="InterPro" id="IPR002791">
    <property type="entry name" value="ARMT1-like_metal-bd"/>
</dbReference>
<evidence type="ECO:0000313" key="3">
    <source>
        <dbReference type="Proteomes" id="UP000460412"/>
    </source>
</evidence>
<feature type="domain" description="Damage-control phosphatase ARMT1-like metal-binding" evidence="1">
    <location>
        <begin position="4"/>
        <end position="281"/>
    </location>
</feature>
<proteinExistence type="predicted"/>
<dbReference type="InterPro" id="IPR014444">
    <property type="entry name" value="PH1575-like"/>
</dbReference>
<organism evidence="2 3">
    <name type="scientific">Sporofaciens musculi</name>
    <dbReference type="NCBI Taxonomy" id="2681861"/>
    <lineage>
        <taxon>Bacteria</taxon>
        <taxon>Bacillati</taxon>
        <taxon>Bacillota</taxon>
        <taxon>Clostridia</taxon>
        <taxon>Lachnospirales</taxon>
        <taxon>Lachnospiraceae</taxon>
        <taxon>Sporofaciens</taxon>
    </lineage>
</organism>
<dbReference type="SUPFAM" id="SSF111321">
    <property type="entry name" value="AF1104-like"/>
    <property type="match status" value="1"/>
</dbReference>
<evidence type="ECO:0000313" key="2">
    <source>
        <dbReference type="EMBL" id="MXP76148.1"/>
    </source>
</evidence>
<name>A0A7X3MGS9_9FIRM</name>
<gene>
    <name evidence="2" type="ORF">GN277_12315</name>
</gene>
<dbReference type="InterPro" id="IPR036075">
    <property type="entry name" value="ARMT-1-like_metal-bd_sf"/>
</dbReference>